<sequence length="120" mass="13501">MIEGIGVDIVDIARIEAAVKRQPRFARRILTETEFATFEQSQSRRGLEFLAGRFALKEAVAKAWGTGISDMLSWQDIETSRNERGKPEVRVKGAEQSRVHASLSHTDEQVVAYVIVEEEV</sequence>
<proteinExistence type="inferred from homology"/>
<evidence type="ECO:0000313" key="13">
    <source>
        <dbReference type="EMBL" id="PSL42455.1"/>
    </source>
</evidence>
<evidence type="ECO:0000256" key="8">
    <source>
        <dbReference type="ARBA" id="ARBA00022842"/>
    </source>
</evidence>
<dbReference type="EC" id="2.7.8.7" evidence="11"/>
<comment type="subcellular location">
    <subcellularLocation>
        <location evidence="11">Cytoplasm</location>
    </subcellularLocation>
</comment>
<dbReference type="EMBL" id="PYAV01000015">
    <property type="protein sequence ID" value="PSL42455.1"/>
    <property type="molecule type" value="Genomic_DNA"/>
</dbReference>
<evidence type="ECO:0000313" key="14">
    <source>
        <dbReference type="Proteomes" id="UP000242310"/>
    </source>
</evidence>
<comment type="similarity">
    <text evidence="2">Belongs to the P-Pant transferase superfamily. Gsp/Sfp/HetI/AcpT family.</text>
</comment>
<dbReference type="Gene3D" id="3.90.470.20">
    <property type="entry name" value="4'-phosphopantetheinyl transferase domain"/>
    <property type="match status" value="1"/>
</dbReference>
<dbReference type="SUPFAM" id="SSF56214">
    <property type="entry name" value="4'-phosphopantetheinyl transferase"/>
    <property type="match status" value="1"/>
</dbReference>
<dbReference type="InterPro" id="IPR008278">
    <property type="entry name" value="4-PPantetheinyl_Trfase_dom"/>
</dbReference>
<feature type="binding site" evidence="11">
    <location>
        <position position="8"/>
    </location>
    <ligand>
        <name>Mg(2+)</name>
        <dbReference type="ChEBI" id="CHEBI:18420"/>
    </ligand>
</feature>
<evidence type="ECO:0000256" key="4">
    <source>
        <dbReference type="ARBA" id="ARBA00022516"/>
    </source>
</evidence>
<keyword evidence="4 11" id="KW-0444">Lipid biosynthesis</keyword>
<protein>
    <recommendedName>
        <fullName evidence="11">Holo-[acyl-carrier-protein] synthase</fullName>
        <shortName evidence="11">Holo-ACP synthase</shortName>
        <ecNumber evidence="11">2.7.8.7</ecNumber>
    </recommendedName>
    <alternativeName>
        <fullName evidence="11">4'-phosphopantetheinyl transferase AcpS</fullName>
    </alternativeName>
</protein>
<comment type="similarity">
    <text evidence="11">Belongs to the P-Pant transferase superfamily. AcpS family.</text>
</comment>
<comment type="cofactor">
    <cofactor evidence="1 11">
        <name>Mg(2+)</name>
        <dbReference type="ChEBI" id="CHEBI:18420"/>
    </cofactor>
</comment>
<comment type="caution">
    <text evidence="13">The sequence shown here is derived from an EMBL/GenBank/DDBJ whole genome shotgun (WGS) entry which is preliminary data.</text>
</comment>
<evidence type="ECO:0000256" key="3">
    <source>
        <dbReference type="ARBA" id="ARBA00022490"/>
    </source>
</evidence>
<evidence type="ECO:0000256" key="2">
    <source>
        <dbReference type="ARBA" id="ARBA00010990"/>
    </source>
</evidence>
<keyword evidence="10 11" id="KW-0275">Fatty acid biosynthesis</keyword>
<keyword evidence="5 11" id="KW-0808">Transferase</keyword>
<keyword evidence="6 11" id="KW-0479">Metal-binding</keyword>
<dbReference type="InterPro" id="IPR050559">
    <property type="entry name" value="P-Pant_transferase_sf"/>
</dbReference>
<feature type="binding site" evidence="11">
    <location>
        <position position="58"/>
    </location>
    <ligand>
        <name>Mg(2+)</name>
        <dbReference type="ChEBI" id="CHEBI:18420"/>
    </ligand>
</feature>
<accession>A0A2P8H894</accession>
<dbReference type="GO" id="GO:0000287">
    <property type="term" value="F:magnesium ion binding"/>
    <property type="evidence" value="ECO:0007669"/>
    <property type="project" value="UniProtKB-UniRule"/>
</dbReference>
<dbReference type="OrthoDB" id="517356at2"/>
<keyword evidence="9 11" id="KW-0443">Lipid metabolism</keyword>
<dbReference type="RefSeq" id="WP_106589735.1">
    <property type="nucleotide sequence ID" value="NZ_PYAV01000015.1"/>
</dbReference>
<evidence type="ECO:0000256" key="5">
    <source>
        <dbReference type="ARBA" id="ARBA00022679"/>
    </source>
</evidence>
<keyword evidence="8 11" id="KW-0460">Magnesium</keyword>
<dbReference type="Pfam" id="PF01648">
    <property type="entry name" value="ACPS"/>
    <property type="match status" value="1"/>
</dbReference>
<evidence type="ECO:0000256" key="10">
    <source>
        <dbReference type="ARBA" id="ARBA00023160"/>
    </source>
</evidence>
<gene>
    <name evidence="11" type="primary">acpS</name>
    <name evidence="13" type="ORF">B0H94_11559</name>
</gene>
<keyword evidence="14" id="KW-1185">Reference proteome</keyword>
<dbReference type="InterPro" id="IPR002582">
    <property type="entry name" value="ACPS"/>
</dbReference>
<dbReference type="InterPro" id="IPR037143">
    <property type="entry name" value="4-PPantetheinyl_Trfase_dom_sf"/>
</dbReference>
<dbReference type="GO" id="GO:0008897">
    <property type="term" value="F:holo-[acyl-carrier-protein] synthase activity"/>
    <property type="evidence" value="ECO:0007669"/>
    <property type="project" value="UniProtKB-UniRule"/>
</dbReference>
<evidence type="ECO:0000256" key="9">
    <source>
        <dbReference type="ARBA" id="ARBA00023098"/>
    </source>
</evidence>
<dbReference type="NCBIfam" id="TIGR00516">
    <property type="entry name" value="acpS"/>
    <property type="match status" value="1"/>
</dbReference>
<keyword evidence="7 11" id="KW-0276">Fatty acid metabolism</keyword>
<dbReference type="InterPro" id="IPR004568">
    <property type="entry name" value="Ppantetheine-prot_Trfase_dom"/>
</dbReference>
<dbReference type="GO" id="GO:0006633">
    <property type="term" value="P:fatty acid biosynthetic process"/>
    <property type="evidence" value="ECO:0007669"/>
    <property type="project" value="UniProtKB-UniRule"/>
</dbReference>
<feature type="domain" description="4'-phosphopantetheinyl transferase" evidence="12">
    <location>
        <begin position="4"/>
        <end position="114"/>
    </location>
</feature>
<evidence type="ECO:0000256" key="11">
    <source>
        <dbReference type="HAMAP-Rule" id="MF_00101"/>
    </source>
</evidence>
<dbReference type="GO" id="GO:0019878">
    <property type="term" value="P:lysine biosynthetic process via aminoadipic acid"/>
    <property type="evidence" value="ECO:0007669"/>
    <property type="project" value="TreeGrafter"/>
</dbReference>
<dbReference type="AlphaFoldDB" id="A0A2P8H894"/>
<dbReference type="HAMAP" id="MF_00101">
    <property type="entry name" value="AcpS"/>
    <property type="match status" value="1"/>
</dbReference>
<comment type="catalytic activity">
    <reaction evidence="11">
        <text>apo-[ACP] + CoA = holo-[ACP] + adenosine 3',5'-bisphosphate + H(+)</text>
        <dbReference type="Rhea" id="RHEA:12068"/>
        <dbReference type="Rhea" id="RHEA-COMP:9685"/>
        <dbReference type="Rhea" id="RHEA-COMP:9690"/>
        <dbReference type="ChEBI" id="CHEBI:15378"/>
        <dbReference type="ChEBI" id="CHEBI:29999"/>
        <dbReference type="ChEBI" id="CHEBI:57287"/>
        <dbReference type="ChEBI" id="CHEBI:58343"/>
        <dbReference type="ChEBI" id="CHEBI:64479"/>
        <dbReference type="EC" id="2.7.8.7"/>
    </reaction>
</comment>
<dbReference type="Proteomes" id="UP000242310">
    <property type="component" value="Unassembled WGS sequence"/>
</dbReference>
<evidence type="ECO:0000256" key="6">
    <source>
        <dbReference type="ARBA" id="ARBA00022723"/>
    </source>
</evidence>
<dbReference type="NCBIfam" id="TIGR00556">
    <property type="entry name" value="pantethn_trn"/>
    <property type="match status" value="1"/>
</dbReference>
<evidence type="ECO:0000256" key="7">
    <source>
        <dbReference type="ARBA" id="ARBA00022832"/>
    </source>
</evidence>
<evidence type="ECO:0000259" key="12">
    <source>
        <dbReference type="Pfam" id="PF01648"/>
    </source>
</evidence>
<organism evidence="13 14">
    <name type="scientific">Salsuginibacillus halophilus</name>
    <dbReference type="NCBI Taxonomy" id="517424"/>
    <lineage>
        <taxon>Bacteria</taxon>
        <taxon>Bacillati</taxon>
        <taxon>Bacillota</taxon>
        <taxon>Bacilli</taxon>
        <taxon>Bacillales</taxon>
        <taxon>Bacillaceae</taxon>
        <taxon>Salsuginibacillus</taxon>
    </lineage>
</organism>
<name>A0A2P8H894_9BACI</name>
<dbReference type="PANTHER" id="PTHR12215:SF10">
    <property type="entry name" value="L-AMINOADIPATE-SEMIALDEHYDE DEHYDROGENASE-PHOSPHOPANTETHEINYL TRANSFERASE"/>
    <property type="match status" value="1"/>
</dbReference>
<keyword evidence="3 11" id="KW-0963">Cytoplasm</keyword>
<dbReference type="GO" id="GO:0005829">
    <property type="term" value="C:cytosol"/>
    <property type="evidence" value="ECO:0007669"/>
    <property type="project" value="TreeGrafter"/>
</dbReference>
<dbReference type="PANTHER" id="PTHR12215">
    <property type="entry name" value="PHOSPHOPANTETHEINE TRANSFERASE"/>
    <property type="match status" value="1"/>
</dbReference>
<comment type="function">
    <text evidence="11">Transfers the 4'-phosphopantetheine moiety from coenzyme A to a Ser of acyl-carrier-protein.</text>
</comment>
<evidence type="ECO:0000256" key="1">
    <source>
        <dbReference type="ARBA" id="ARBA00001946"/>
    </source>
</evidence>
<reference evidence="13 14" key="1">
    <citation type="submission" date="2018-03" db="EMBL/GenBank/DDBJ databases">
        <title>Genomic Encyclopedia of Type Strains, Phase III (KMG-III): the genomes of soil and plant-associated and newly described type strains.</title>
        <authorList>
            <person name="Whitman W."/>
        </authorList>
    </citation>
    <scope>NUCLEOTIDE SEQUENCE [LARGE SCALE GENOMIC DNA]</scope>
    <source>
        <strain evidence="13 14">CGMCC 1.07653</strain>
    </source>
</reference>